<dbReference type="RefSeq" id="WP_076929457.1">
    <property type="nucleotide sequence ID" value="NZ_LT605205.1"/>
</dbReference>
<feature type="domain" description="FecR protein" evidence="2">
    <location>
        <begin position="200"/>
        <end position="289"/>
    </location>
</feature>
<dbReference type="InterPro" id="IPR006860">
    <property type="entry name" value="FecR"/>
</dbReference>
<keyword evidence="5" id="KW-1185">Reference proteome</keyword>
<dbReference type="AlphaFoldDB" id="A0A1R3SU80"/>
<feature type="domain" description="Protein FecR C-terminal" evidence="3">
    <location>
        <begin position="331"/>
        <end position="398"/>
    </location>
</feature>
<dbReference type="Gene3D" id="2.60.120.1440">
    <property type="match status" value="1"/>
</dbReference>
<keyword evidence="1" id="KW-1133">Transmembrane helix</keyword>
<evidence type="ECO:0000256" key="1">
    <source>
        <dbReference type="SAM" id="Phobius"/>
    </source>
</evidence>
<dbReference type="Pfam" id="PF04773">
    <property type="entry name" value="FecR"/>
    <property type="match status" value="1"/>
</dbReference>
<dbReference type="InterPro" id="IPR032508">
    <property type="entry name" value="FecR_C"/>
</dbReference>
<name>A0A1R3SU80_9BACT</name>
<evidence type="ECO:0000313" key="5">
    <source>
        <dbReference type="Proteomes" id="UP000187464"/>
    </source>
</evidence>
<dbReference type="GO" id="GO:0016989">
    <property type="term" value="F:sigma factor antagonist activity"/>
    <property type="evidence" value="ECO:0007669"/>
    <property type="project" value="TreeGrafter"/>
</dbReference>
<gene>
    <name evidence="4" type="ORF">PSM36_1061</name>
</gene>
<dbReference type="InterPro" id="IPR012373">
    <property type="entry name" value="Ferrdict_sens_TM"/>
</dbReference>
<evidence type="ECO:0000313" key="4">
    <source>
        <dbReference type="EMBL" id="SCD19886.1"/>
    </source>
</evidence>
<protein>
    <submittedName>
        <fullName evidence="4">Putative membrane protein</fullName>
    </submittedName>
</protein>
<dbReference type="KEGG" id="psac:PSM36_1061"/>
<dbReference type="EMBL" id="LT605205">
    <property type="protein sequence ID" value="SCD19886.1"/>
    <property type="molecule type" value="Genomic_DNA"/>
</dbReference>
<dbReference type="Pfam" id="PF16344">
    <property type="entry name" value="FecR_C"/>
    <property type="match status" value="1"/>
</dbReference>
<keyword evidence="1" id="KW-0812">Transmembrane</keyword>
<sequence length="403" mass="46663">MRTDYTNYKDIDFLDDDFFIESMISPSKESELFWSKLIDSRKINLNEFISANMLLKSIRKSHYEVLQERKDQLWERIDITRNLLKNKRKKGIRLYKYLAVAACSIIIIGLSFIFLFRKDYSYPDNNQGIDYAQFQLHHQQPSQGEIRIVTQGRQVEIEGEDAEIKYDNTGSLSINNEAVDQETTHAMATEIFYNQLYVPYGKRASLTLADGTSLWVNAGTTVIYPAVFPDHKREIYVDGEVYAEVQRDEARPFLVKTDKLEICVLGTSFNVSAYKEDTQRKVVLVNGSVDVRLNGKNTRLSPNQLYTYNGQVSSVETVDVEVFTSWRDGIYIFRDEPIESILQQLSRYYNVTMIFPPHQSSGILCSGKLELKEDLSHLLNNLSQIASFNFGVKDNEYRIQFNR</sequence>
<accession>A0A1R3SU80</accession>
<feature type="transmembrane region" description="Helical" evidence="1">
    <location>
        <begin position="94"/>
        <end position="116"/>
    </location>
</feature>
<proteinExistence type="predicted"/>
<dbReference type="FunFam" id="2.60.120.1440:FF:000001">
    <property type="entry name" value="Putative anti-sigma factor"/>
    <property type="match status" value="1"/>
</dbReference>
<dbReference type="STRING" id="1642647.PSM36_1061"/>
<dbReference type="Gene3D" id="3.55.50.30">
    <property type="match status" value="1"/>
</dbReference>
<reference evidence="4 5" key="1">
    <citation type="submission" date="2016-08" db="EMBL/GenBank/DDBJ databases">
        <authorList>
            <person name="Seilhamer J.J."/>
        </authorList>
    </citation>
    <scope>NUCLEOTIDE SEQUENCE [LARGE SCALE GENOMIC DNA]</scope>
    <source>
        <strain evidence="4">M3/6</strain>
    </source>
</reference>
<dbReference type="PANTHER" id="PTHR30273">
    <property type="entry name" value="PERIPLASMIC SIGNAL SENSOR AND SIGMA FACTOR ACTIVATOR FECR-RELATED"/>
    <property type="match status" value="1"/>
</dbReference>
<dbReference type="PANTHER" id="PTHR30273:SF2">
    <property type="entry name" value="PROTEIN FECR"/>
    <property type="match status" value="1"/>
</dbReference>
<keyword evidence="1" id="KW-0472">Membrane</keyword>
<organism evidence="4 5">
    <name type="scientific">Proteiniphilum saccharofermentans</name>
    <dbReference type="NCBI Taxonomy" id="1642647"/>
    <lineage>
        <taxon>Bacteria</taxon>
        <taxon>Pseudomonadati</taxon>
        <taxon>Bacteroidota</taxon>
        <taxon>Bacteroidia</taxon>
        <taxon>Bacteroidales</taxon>
        <taxon>Dysgonomonadaceae</taxon>
        <taxon>Proteiniphilum</taxon>
    </lineage>
</organism>
<evidence type="ECO:0000259" key="3">
    <source>
        <dbReference type="Pfam" id="PF16344"/>
    </source>
</evidence>
<dbReference type="Proteomes" id="UP000187464">
    <property type="component" value="Chromosome I"/>
</dbReference>
<evidence type="ECO:0000259" key="2">
    <source>
        <dbReference type="Pfam" id="PF04773"/>
    </source>
</evidence>